<dbReference type="CDD" id="cd00531">
    <property type="entry name" value="NTF2_like"/>
    <property type="match status" value="1"/>
</dbReference>
<dbReference type="EMBL" id="CP103305">
    <property type="protein sequence ID" value="UVS69557.1"/>
    <property type="molecule type" value="Genomic_DNA"/>
</dbReference>
<evidence type="ECO:0008006" key="2">
    <source>
        <dbReference type="Google" id="ProtNLM"/>
    </source>
</evidence>
<dbReference type="RefSeq" id="WP_144239416.1">
    <property type="nucleotide sequence ID" value="NZ_CP103305.1"/>
</dbReference>
<gene>
    <name evidence="1" type="ORF">NWT39_01935</name>
</gene>
<evidence type="ECO:0000313" key="1">
    <source>
        <dbReference type="EMBL" id="UVS69557.1"/>
    </source>
</evidence>
<organism evidence="1">
    <name type="scientific">Nitrososphaera viennensis</name>
    <dbReference type="NCBI Taxonomy" id="1034015"/>
    <lineage>
        <taxon>Archaea</taxon>
        <taxon>Nitrososphaerota</taxon>
        <taxon>Nitrososphaeria</taxon>
        <taxon>Nitrososphaerales</taxon>
        <taxon>Nitrososphaeraceae</taxon>
        <taxon>Nitrososphaera</taxon>
    </lineage>
</organism>
<dbReference type="SUPFAM" id="SSF54427">
    <property type="entry name" value="NTF2-like"/>
    <property type="match status" value="1"/>
</dbReference>
<proteinExistence type="predicted"/>
<accession>A0A977NML1</accession>
<dbReference type="Gene3D" id="3.10.450.50">
    <property type="match status" value="1"/>
</dbReference>
<protein>
    <recommendedName>
        <fullName evidence="2">SnoaL-like domain-containing protein</fullName>
    </recommendedName>
</protein>
<dbReference type="InterPro" id="IPR032710">
    <property type="entry name" value="NTF2-like_dom_sf"/>
</dbReference>
<name>A0A977NML1_9ARCH</name>
<dbReference type="GeneID" id="74945658"/>
<dbReference type="Proteomes" id="UP001059771">
    <property type="component" value="Chromosome"/>
</dbReference>
<sequence>MMPKGNVKGPDSRENIVYRFFKLIEDKDVDGLLDLFDYDATVYEPFSKAQGLHGRSLIEPFLKVAMMANRNMHRKIKILKAKHGQEEGQLTALVTFERGDRVKGRFTFDLKPDEKKGWKIKTLDIKFMT</sequence>
<reference evidence="1" key="1">
    <citation type="submission" date="2022-08" db="EMBL/GenBank/DDBJ databases">
        <title>Dynamic responses of ammonia-oxidizing microbial communities induced by reactive oxygen species (ROS) in fluctuating redox aquifers.</title>
        <authorList>
            <person name="Wang P."/>
            <person name="Wang H."/>
        </authorList>
    </citation>
    <scope>NUCLEOTIDE SEQUENCE</scope>
    <source>
        <strain evidence="1">PLX03</strain>
    </source>
</reference>
<dbReference type="AlphaFoldDB" id="A0A977NML1"/>